<feature type="transmembrane region" description="Helical" evidence="6">
    <location>
        <begin position="263"/>
        <end position="287"/>
    </location>
</feature>
<feature type="transmembrane region" description="Helical" evidence="6">
    <location>
        <begin position="93"/>
        <end position="112"/>
    </location>
</feature>
<feature type="transmembrane region" description="Helical" evidence="6">
    <location>
        <begin position="332"/>
        <end position="355"/>
    </location>
</feature>
<dbReference type="InterPro" id="IPR024671">
    <property type="entry name" value="Atg22-like"/>
</dbReference>
<keyword evidence="5 6" id="KW-0472">Membrane</keyword>
<protein>
    <submittedName>
        <fullName evidence="7">Vacuole effluxer Atg22 like protein</fullName>
    </submittedName>
</protein>
<dbReference type="Gene3D" id="1.20.1250.20">
    <property type="entry name" value="MFS general substrate transporter like domains"/>
    <property type="match status" value="1"/>
</dbReference>
<feature type="transmembrane region" description="Helical" evidence="6">
    <location>
        <begin position="440"/>
        <end position="461"/>
    </location>
</feature>
<dbReference type="Proteomes" id="UP000431269">
    <property type="component" value="Chromosome"/>
</dbReference>
<evidence type="ECO:0000256" key="6">
    <source>
        <dbReference type="SAM" id="Phobius"/>
    </source>
</evidence>
<sequence>MTEATAALAQGKPAARIDRGAWSWALFEWARNPWVLLGTIYVFTPYISNVVIGDPVRGQSIIAGWHTTSGAIIAFTAPFLGAATDRMGRRKPLLGVAAGVLALAMVAMWWALPNGAGLPLWAIGLAVIVSSISFVYTEVVHNAMLTRAAPPGTLSHVSGLGLALGSVASVLLLVFVLVTMALPGQVALPFLPDAPMFGLDPAQYEPSRIVTLLCAAWLIVFSIPIFLYTPDLTTTGESFGAALKNGVGNVVRTVMKLRDYRNVALFLIARMLYADGKTAILIFSGVYASGTMEWNLVEMLAYGITLTIFAIAGGLGAGLLDHAVGVKRAVVIEIGVTILCLIGMVSMAPGSIFFTPIEPNVAVWDSQIFSTAPELAYLGFAILIAISITAAYASSRSLMARLAPAGMEGELFGLYALAGSATAWLAPGLVAYFTSTTQSLRVGFASIVVLLLAGFLLLLFVKPPARERAV</sequence>
<feature type="transmembrane region" description="Helical" evidence="6">
    <location>
        <begin position="58"/>
        <end position="81"/>
    </location>
</feature>
<accession>A0A6I6MXJ3</accession>
<dbReference type="RefSeq" id="WP_158767893.1">
    <property type="nucleotide sequence ID" value="NZ_CP047045.1"/>
</dbReference>
<comment type="subcellular location">
    <subcellularLocation>
        <location evidence="1">Endomembrane system</location>
        <topology evidence="1">Multi-pass membrane protein</topology>
    </subcellularLocation>
</comment>
<feature type="transmembrane region" description="Helical" evidence="6">
    <location>
        <begin position="157"/>
        <end position="182"/>
    </location>
</feature>
<evidence type="ECO:0000256" key="4">
    <source>
        <dbReference type="ARBA" id="ARBA00022989"/>
    </source>
</evidence>
<dbReference type="InterPro" id="IPR036259">
    <property type="entry name" value="MFS_trans_sf"/>
</dbReference>
<keyword evidence="8" id="KW-1185">Reference proteome</keyword>
<feature type="transmembrane region" description="Helical" evidence="6">
    <location>
        <begin position="299"/>
        <end position="320"/>
    </location>
</feature>
<dbReference type="PANTHER" id="PTHR23519:SF1">
    <property type="entry name" value="AUTOPHAGY-RELATED PROTEIN 22"/>
    <property type="match status" value="1"/>
</dbReference>
<dbReference type="AlphaFoldDB" id="A0A6I6MXJ3"/>
<keyword evidence="4 6" id="KW-1133">Transmembrane helix</keyword>
<organism evidence="7 8">
    <name type="scientific">Terricaulis silvestris</name>
    <dbReference type="NCBI Taxonomy" id="2686094"/>
    <lineage>
        <taxon>Bacteria</taxon>
        <taxon>Pseudomonadati</taxon>
        <taxon>Pseudomonadota</taxon>
        <taxon>Alphaproteobacteria</taxon>
        <taxon>Caulobacterales</taxon>
        <taxon>Caulobacteraceae</taxon>
        <taxon>Terricaulis</taxon>
    </lineage>
</organism>
<evidence type="ECO:0000313" key="7">
    <source>
        <dbReference type="EMBL" id="QGZ97064.1"/>
    </source>
</evidence>
<dbReference type="InterPro" id="IPR050495">
    <property type="entry name" value="ATG22/LtaA_families"/>
</dbReference>
<evidence type="ECO:0000256" key="1">
    <source>
        <dbReference type="ARBA" id="ARBA00004127"/>
    </source>
</evidence>
<reference evidence="8" key="1">
    <citation type="submission" date="2019-12" db="EMBL/GenBank/DDBJ databases">
        <title>Complete genome of Terracaulis silvestris 0127_4.</title>
        <authorList>
            <person name="Vieira S."/>
            <person name="Riedel T."/>
            <person name="Sproer C."/>
            <person name="Pascual J."/>
            <person name="Boedeker C."/>
            <person name="Overmann J."/>
        </authorList>
    </citation>
    <scope>NUCLEOTIDE SEQUENCE [LARGE SCALE GENOMIC DNA]</scope>
    <source>
        <strain evidence="8">0127_4</strain>
    </source>
</reference>
<proteinExistence type="predicted"/>
<dbReference type="SUPFAM" id="SSF103473">
    <property type="entry name" value="MFS general substrate transporter"/>
    <property type="match status" value="1"/>
</dbReference>
<evidence type="ECO:0000256" key="3">
    <source>
        <dbReference type="ARBA" id="ARBA00022692"/>
    </source>
</evidence>
<gene>
    <name evidence="7" type="ORF">DSM104635_03929</name>
</gene>
<dbReference type="EMBL" id="CP047045">
    <property type="protein sequence ID" value="QGZ97064.1"/>
    <property type="molecule type" value="Genomic_DNA"/>
</dbReference>
<feature type="transmembrane region" description="Helical" evidence="6">
    <location>
        <begin position="118"/>
        <end position="136"/>
    </location>
</feature>
<dbReference type="KEGG" id="tsv:DSM104635_03929"/>
<dbReference type="PANTHER" id="PTHR23519">
    <property type="entry name" value="AUTOPHAGY-RELATED PROTEIN 22"/>
    <property type="match status" value="1"/>
</dbReference>
<dbReference type="GO" id="GO:0012505">
    <property type="term" value="C:endomembrane system"/>
    <property type="evidence" value="ECO:0007669"/>
    <property type="project" value="UniProtKB-SubCell"/>
</dbReference>
<evidence type="ECO:0000256" key="5">
    <source>
        <dbReference type="ARBA" id="ARBA00023136"/>
    </source>
</evidence>
<name>A0A6I6MXJ3_9CAUL</name>
<feature type="transmembrane region" description="Helical" evidence="6">
    <location>
        <begin position="34"/>
        <end position="52"/>
    </location>
</feature>
<evidence type="ECO:0000256" key="2">
    <source>
        <dbReference type="ARBA" id="ARBA00022448"/>
    </source>
</evidence>
<feature type="transmembrane region" description="Helical" evidence="6">
    <location>
        <begin position="209"/>
        <end position="228"/>
    </location>
</feature>
<feature type="transmembrane region" description="Helical" evidence="6">
    <location>
        <begin position="375"/>
        <end position="393"/>
    </location>
</feature>
<keyword evidence="3 6" id="KW-0812">Transmembrane</keyword>
<evidence type="ECO:0000313" key="8">
    <source>
        <dbReference type="Proteomes" id="UP000431269"/>
    </source>
</evidence>
<feature type="transmembrane region" description="Helical" evidence="6">
    <location>
        <begin position="414"/>
        <end position="434"/>
    </location>
</feature>
<dbReference type="Pfam" id="PF11700">
    <property type="entry name" value="ATG22"/>
    <property type="match status" value="1"/>
</dbReference>
<keyword evidence="2" id="KW-0813">Transport</keyword>